<feature type="region of interest" description="Disordered" evidence="1">
    <location>
        <begin position="460"/>
        <end position="503"/>
    </location>
</feature>
<dbReference type="GO" id="GO:0010073">
    <property type="term" value="P:meristem maintenance"/>
    <property type="evidence" value="ECO:0007669"/>
    <property type="project" value="InterPro"/>
</dbReference>
<organism evidence="3 4">
    <name type="scientific">Salix dunnii</name>
    <dbReference type="NCBI Taxonomy" id="1413687"/>
    <lineage>
        <taxon>Eukaryota</taxon>
        <taxon>Viridiplantae</taxon>
        <taxon>Streptophyta</taxon>
        <taxon>Embryophyta</taxon>
        <taxon>Tracheophyta</taxon>
        <taxon>Spermatophyta</taxon>
        <taxon>Magnoliopsida</taxon>
        <taxon>eudicotyledons</taxon>
        <taxon>Gunneridae</taxon>
        <taxon>Pentapetalae</taxon>
        <taxon>rosids</taxon>
        <taxon>fabids</taxon>
        <taxon>Malpighiales</taxon>
        <taxon>Salicaceae</taxon>
        <taxon>Saliceae</taxon>
        <taxon>Salix</taxon>
    </lineage>
</organism>
<dbReference type="OrthoDB" id="824313at2759"/>
<comment type="caution">
    <text evidence="3">The sequence shown here is derived from an EMBL/GenBank/DDBJ whole genome shotgun (WGS) entry which is preliminary data.</text>
</comment>
<dbReference type="InterPro" id="IPR019557">
    <property type="entry name" value="AminoTfrase-like_pln_mobile"/>
</dbReference>
<dbReference type="EMBL" id="JADGMS010000016">
    <property type="protein sequence ID" value="KAF9666960.1"/>
    <property type="molecule type" value="Genomic_DNA"/>
</dbReference>
<evidence type="ECO:0000313" key="3">
    <source>
        <dbReference type="EMBL" id="KAF9666960.1"/>
    </source>
</evidence>
<dbReference type="PANTHER" id="PTHR46033:SF67">
    <property type="entry name" value="AMINOTRANSFERASE-LIKE, PLANT MOBILE DOMAIN FAMILY PROTEIN"/>
    <property type="match status" value="1"/>
</dbReference>
<dbReference type="Pfam" id="PF10536">
    <property type="entry name" value="PMD"/>
    <property type="match status" value="1"/>
</dbReference>
<feature type="compositionally biased region" description="Polar residues" evidence="1">
    <location>
        <begin position="543"/>
        <end position="552"/>
    </location>
</feature>
<evidence type="ECO:0000256" key="1">
    <source>
        <dbReference type="SAM" id="MobiDB-lite"/>
    </source>
</evidence>
<dbReference type="PANTHER" id="PTHR46033">
    <property type="entry name" value="PROTEIN MAIN-LIKE 2"/>
    <property type="match status" value="1"/>
</dbReference>
<name>A0A835JAX1_9ROSI</name>
<gene>
    <name evidence="3" type="ORF">SADUNF_Sadunf16G0282900</name>
</gene>
<dbReference type="AlphaFoldDB" id="A0A835JAX1"/>
<evidence type="ECO:0000259" key="2">
    <source>
        <dbReference type="Pfam" id="PF10536"/>
    </source>
</evidence>
<dbReference type="Proteomes" id="UP000657918">
    <property type="component" value="Chromosome 16"/>
</dbReference>
<keyword evidence="4" id="KW-1185">Reference proteome</keyword>
<protein>
    <recommendedName>
        <fullName evidence="2">Aminotransferase-like plant mobile domain-containing protein</fullName>
    </recommendedName>
</protein>
<accession>A0A835JAX1</accession>
<feature type="region of interest" description="Disordered" evidence="1">
    <location>
        <begin position="543"/>
        <end position="568"/>
    </location>
</feature>
<evidence type="ECO:0000313" key="4">
    <source>
        <dbReference type="Proteomes" id="UP000657918"/>
    </source>
</evidence>
<dbReference type="InterPro" id="IPR044824">
    <property type="entry name" value="MAIN-like"/>
</dbReference>
<reference evidence="3 4" key="1">
    <citation type="submission" date="2020-10" db="EMBL/GenBank/DDBJ databases">
        <title>Plant Genome Project.</title>
        <authorList>
            <person name="Zhang R.-G."/>
        </authorList>
    </citation>
    <scope>NUCLEOTIDE SEQUENCE [LARGE SCALE GENOMIC DNA]</scope>
    <source>
        <strain evidence="3">FAFU-HL-1</strain>
        <tissue evidence="3">Leaf</tissue>
    </source>
</reference>
<proteinExistence type="predicted"/>
<sequence>MAKSSSSDTILEERKDFMVSPFGDSKPAFRKAYFLKPTATSMEEPELPSDCISPLLPQTLQRNNCPLKVSSMTWMRPHEDWITWVSRMQSKHQDAWKKSGIDQAILNSTYHIKKSIELIISLSEKWCTNTNTFVFPWGETTITLEDVIILGGYSVLGSPASCSVENREWEVIEEKLMDARKDVVRSRARKACQRAWMKKFSNGGSEIEHEAFLALWLSRTVFQNSSHAIRKEVFPIAICLARGIPIALAPAVLASIYRDLSQLKRAIVAGNNESRLELFSPFQLVQLWAWERFPTLQPKPDVLNFGDPRSARWDRAEIPKVENVRLTLDSAAESFLWRPYAKSLKNWSFPEFYRENEELVLADSGFDIHLESFIRCLRASKILGLDYMENYSPHRVAMQFGMDQDLPGHVNLDKTREIAWMNYDKPTSDTKLYIPSRLFESDVTTRYLKWWEQMVLGQNKKVSGSSQQQRSAKRSKPDLQASKGEQTNIDPDVPPGFRPKNNMNESRISAMKDKPVAVEMFTGNNQQSFGNEVIANGELRGQSQSNFTSNVHDGTDRNMEPPSQSAQNISGGEATMGAAGRANDQMGVGQENTVAGNMTSNRVSINGNAGESNGYKLDIAELENWITLLERKVAKLKAARRLGAQQMEANVTVNCVHPRVVRTRLTREREGMVTGESTGYKLDIAELENSITLLERKVAKLKAARRLGAQV</sequence>
<feature type="domain" description="Aminotransferase-like plant mobile" evidence="2">
    <location>
        <begin position="100"/>
        <end position="452"/>
    </location>
</feature>